<reference evidence="1 2" key="1">
    <citation type="submission" date="2015-09" db="EMBL/GenBank/DDBJ databases">
        <title>Draft genome of the parasitic nematode Teladorsagia circumcincta isolate WARC Sus (inbred).</title>
        <authorList>
            <person name="Mitreva M."/>
        </authorList>
    </citation>
    <scope>NUCLEOTIDE SEQUENCE [LARGE SCALE GENOMIC DNA]</scope>
    <source>
        <strain evidence="1 2">S</strain>
    </source>
</reference>
<sequence>MKQPPYNCQDCTEINPAIAQVGEVADAMLMYASALNKSIASGNPNPTGSQISDLAVGVFEGEPMHTTA</sequence>
<protein>
    <submittedName>
        <fullName evidence="1">Uncharacterized protein</fullName>
    </submittedName>
</protein>
<dbReference type="EMBL" id="KZ345470">
    <property type="protein sequence ID" value="PIO73374.1"/>
    <property type="molecule type" value="Genomic_DNA"/>
</dbReference>
<name>A0A2G9UT05_TELCI</name>
<dbReference type="AlphaFoldDB" id="A0A2G9UT05"/>
<keyword evidence="2" id="KW-1185">Reference proteome</keyword>
<gene>
    <name evidence="1" type="ORF">TELCIR_04652</name>
</gene>
<proteinExistence type="predicted"/>
<evidence type="ECO:0000313" key="1">
    <source>
        <dbReference type="EMBL" id="PIO73374.1"/>
    </source>
</evidence>
<dbReference type="Proteomes" id="UP000230423">
    <property type="component" value="Unassembled WGS sequence"/>
</dbReference>
<dbReference type="OrthoDB" id="5855498at2759"/>
<evidence type="ECO:0000313" key="2">
    <source>
        <dbReference type="Proteomes" id="UP000230423"/>
    </source>
</evidence>
<organism evidence="1 2">
    <name type="scientific">Teladorsagia circumcincta</name>
    <name type="common">Brown stomach worm</name>
    <name type="synonym">Ostertagia circumcincta</name>
    <dbReference type="NCBI Taxonomy" id="45464"/>
    <lineage>
        <taxon>Eukaryota</taxon>
        <taxon>Metazoa</taxon>
        <taxon>Ecdysozoa</taxon>
        <taxon>Nematoda</taxon>
        <taxon>Chromadorea</taxon>
        <taxon>Rhabditida</taxon>
        <taxon>Rhabditina</taxon>
        <taxon>Rhabditomorpha</taxon>
        <taxon>Strongyloidea</taxon>
        <taxon>Trichostrongylidae</taxon>
        <taxon>Teladorsagia</taxon>
    </lineage>
</organism>
<accession>A0A2G9UT05</accession>
<dbReference type="Gene3D" id="3.40.50.2300">
    <property type="match status" value="1"/>
</dbReference>